<keyword evidence="1" id="KW-0805">Transcription regulation</keyword>
<dbReference type="PANTHER" id="PTHR33204">
    <property type="entry name" value="TRANSCRIPTIONAL REGULATOR, MARR FAMILY"/>
    <property type="match status" value="1"/>
</dbReference>
<dbReference type="PANTHER" id="PTHR33204:SF39">
    <property type="entry name" value="TRANSCRIPTIONAL REGULATORY PROTEIN"/>
    <property type="match status" value="1"/>
</dbReference>
<dbReference type="KEGG" id="kbs:EPA93_13420"/>
<accession>A0A4P6JNQ6</accession>
<organism evidence="5 6">
    <name type="scientific">Ktedonosporobacter rubrisoli</name>
    <dbReference type="NCBI Taxonomy" id="2509675"/>
    <lineage>
        <taxon>Bacteria</taxon>
        <taxon>Bacillati</taxon>
        <taxon>Chloroflexota</taxon>
        <taxon>Ktedonobacteria</taxon>
        <taxon>Ktedonobacterales</taxon>
        <taxon>Ktedonosporobacteraceae</taxon>
        <taxon>Ktedonosporobacter</taxon>
    </lineage>
</organism>
<dbReference type="InterPro" id="IPR011991">
    <property type="entry name" value="ArsR-like_HTH"/>
</dbReference>
<dbReference type="GO" id="GO:0003677">
    <property type="term" value="F:DNA binding"/>
    <property type="evidence" value="ECO:0007669"/>
    <property type="project" value="UniProtKB-KW"/>
</dbReference>
<dbReference type="CDD" id="cd00090">
    <property type="entry name" value="HTH_ARSR"/>
    <property type="match status" value="1"/>
</dbReference>
<dbReference type="InterPro" id="IPR036388">
    <property type="entry name" value="WH-like_DNA-bd_sf"/>
</dbReference>
<proteinExistence type="predicted"/>
<evidence type="ECO:0000313" key="5">
    <source>
        <dbReference type="EMBL" id="QBD76949.1"/>
    </source>
</evidence>
<evidence type="ECO:0000256" key="2">
    <source>
        <dbReference type="ARBA" id="ARBA00023125"/>
    </source>
</evidence>
<protein>
    <submittedName>
        <fullName evidence="5">Transcriptional regulator</fullName>
    </submittedName>
</protein>
<dbReference type="InterPro" id="IPR002577">
    <property type="entry name" value="HTH_HxlR"/>
</dbReference>
<keyword evidence="2" id="KW-0238">DNA-binding</keyword>
<keyword evidence="6" id="KW-1185">Reference proteome</keyword>
<dbReference type="RefSeq" id="WP_129888013.1">
    <property type="nucleotide sequence ID" value="NZ_CP035758.1"/>
</dbReference>
<dbReference type="AlphaFoldDB" id="A0A4P6JNQ6"/>
<sequence>MGENSSLERTESGDLTPLYGTYRGLDLVSDKWTVRVVYELRPGGRRLSDLQRAVKGISQRMLIHTLRNLERNGLVKRTVYPVVPPKVEYYLTPLGKTLMNPLLSLCAWTNEHIEEMEKAREQYDKETEEVSINGE</sequence>
<dbReference type="EMBL" id="CP035758">
    <property type="protein sequence ID" value="QBD76949.1"/>
    <property type="molecule type" value="Genomic_DNA"/>
</dbReference>
<dbReference type="Proteomes" id="UP000290365">
    <property type="component" value="Chromosome"/>
</dbReference>
<evidence type="ECO:0000313" key="6">
    <source>
        <dbReference type="Proteomes" id="UP000290365"/>
    </source>
</evidence>
<dbReference type="PROSITE" id="PS51118">
    <property type="entry name" value="HTH_HXLR"/>
    <property type="match status" value="1"/>
</dbReference>
<dbReference type="SUPFAM" id="SSF46785">
    <property type="entry name" value="Winged helix' DNA-binding domain"/>
    <property type="match status" value="1"/>
</dbReference>
<gene>
    <name evidence="5" type="ORF">EPA93_13420</name>
</gene>
<dbReference type="OrthoDB" id="9791143at2"/>
<reference evidence="5 6" key="1">
    <citation type="submission" date="2019-01" db="EMBL/GenBank/DDBJ databases">
        <title>Ktedonosporobacter rubrisoli SCAWS-G2.</title>
        <authorList>
            <person name="Huang Y."/>
            <person name="Yan B."/>
        </authorList>
    </citation>
    <scope>NUCLEOTIDE SEQUENCE [LARGE SCALE GENOMIC DNA]</scope>
    <source>
        <strain evidence="5 6">SCAWS-G2</strain>
    </source>
</reference>
<evidence type="ECO:0000256" key="1">
    <source>
        <dbReference type="ARBA" id="ARBA00023015"/>
    </source>
</evidence>
<name>A0A4P6JNQ6_KTERU</name>
<feature type="domain" description="HTH hxlR-type" evidence="4">
    <location>
        <begin position="16"/>
        <end position="117"/>
    </location>
</feature>
<evidence type="ECO:0000259" key="4">
    <source>
        <dbReference type="PROSITE" id="PS51118"/>
    </source>
</evidence>
<dbReference type="Pfam" id="PF01638">
    <property type="entry name" value="HxlR"/>
    <property type="match status" value="1"/>
</dbReference>
<keyword evidence="3" id="KW-0804">Transcription</keyword>
<dbReference type="InterPro" id="IPR036390">
    <property type="entry name" value="WH_DNA-bd_sf"/>
</dbReference>
<evidence type="ECO:0000256" key="3">
    <source>
        <dbReference type="ARBA" id="ARBA00023163"/>
    </source>
</evidence>
<dbReference type="Gene3D" id="1.10.10.10">
    <property type="entry name" value="Winged helix-like DNA-binding domain superfamily/Winged helix DNA-binding domain"/>
    <property type="match status" value="1"/>
</dbReference>